<proteinExistence type="predicted"/>
<name>A0ACD1H8F9_9EURO</name>
<gene>
    <name evidence="1" type="ORF">BO66DRAFT_438954</name>
</gene>
<evidence type="ECO:0000313" key="1">
    <source>
        <dbReference type="EMBL" id="RAH69881.1"/>
    </source>
</evidence>
<accession>A0ACD1H8F9</accession>
<dbReference type="EMBL" id="KZ824958">
    <property type="protein sequence ID" value="RAH69881.1"/>
    <property type="molecule type" value="Genomic_DNA"/>
</dbReference>
<keyword evidence="2" id="KW-1185">Reference proteome</keyword>
<reference evidence="1" key="1">
    <citation type="submission" date="2018-02" db="EMBL/GenBank/DDBJ databases">
        <title>The genomes of Aspergillus section Nigri reveals drivers in fungal speciation.</title>
        <authorList>
            <consortium name="DOE Joint Genome Institute"/>
            <person name="Vesth T.C."/>
            <person name="Nybo J."/>
            <person name="Theobald S."/>
            <person name="Brandl J."/>
            <person name="Frisvad J.C."/>
            <person name="Nielsen K.F."/>
            <person name="Lyhne E.K."/>
            <person name="Kogle M.E."/>
            <person name="Kuo A."/>
            <person name="Riley R."/>
            <person name="Clum A."/>
            <person name="Nolan M."/>
            <person name="Lipzen A."/>
            <person name="Salamov A."/>
            <person name="Henrissat B."/>
            <person name="Wiebenga A."/>
            <person name="De vries R.P."/>
            <person name="Grigoriev I.V."/>
            <person name="Mortensen U.H."/>
            <person name="Andersen M.R."/>
            <person name="Baker S.E."/>
        </authorList>
    </citation>
    <scope>NUCLEOTIDE SEQUENCE</scope>
    <source>
        <strain evidence="1">CBS 121060</strain>
    </source>
</reference>
<evidence type="ECO:0000313" key="2">
    <source>
        <dbReference type="Proteomes" id="UP000249661"/>
    </source>
</evidence>
<organism evidence="1 2">
    <name type="scientific">Aspergillus aculeatinus CBS 121060</name>
    <dbReference type="NCBI Taxonomy" id="1448322"/>
    <lineage>
        <taxon>Eukaryota</taxon>
        <taxon>Fungi</taxon>
        <taxon>Dikarya</taxon>
        <taxon>Ascomycota</taxon>
        <taxon>Pezizomycotina</taxon>
        <taxon>Eurotiomycetes</taxon>
        <taxon>Eurotiomycetidae</taxon>
        <taxon>Eurotiales</taxon>
        <taxon>Aspergillaceae</taxon>
        <taxon>Aspergillus</taxon>
        <taxon>Aspergillus subgen. Circumdati</taxon>
    </lineage>
</organism>
<sequence>MNAFAVSCRGSQKSTGDEGDSSTEYRLRIKDALKPIFFHMLRVRILSKFLLANVHDIVTVRRGRGLPSGPLQSALTRAALVQIRSSSWPHRGFSRARFLTGPDEGYRDVPARPQQRLYTLGELQVQGSHGIEQGRKGPGTVQEGMDASFSATLLIPWMEPQSLRRKCATTRKPAYFPQAPTVSTFSGSKMGNTPQKIYPPANLPLV</sequence>
<dbReference type="Proteomes" id="UP000249661">
    <property type="component" value="Unassembled WGS sequence"/>
</dbReference>
<protein>
    <submittedName>
        <fullName evidence="1">Uncharacterized protein</fullName>
    </submittedName>
</protein>